<gene>
    <name evidence="1" type="ORF">TCM_023758</name>
</gene>
<evidence type="ECO:0000313" key="2">
    <source>
        <dbReference type="Proteomes" id="UP000026915"/>
    </source>
</evidence>
<sequence>MEFRWKCFSNKKVSWKFSTKFFIGKAFLMEFLLKISNGIPLEIDFLRNYFQRNFPWAMLFQRKFRWKFSTKFHLKRISNKISVGNFQRNSIRNYFPTEIPMELLWDSQQIMHFFQ</sequence>
<protein>
    <submittedName>
        <fullName evidence="1">Uncharacterized protein</fullName>
    </submittedName>
</protein>
<name>A0A061EUH2_THECC</name>
<keyword evidence="2" id="KW-1185">Reference proteome</keyword>
<evidence type="ECO:0000313" key="1">
    <source>
        <dbReference type="EMBL" id="EOY08700.1"/>
    </source>
</evidence>
<reference evidence="1 2" key="1">
    <citation type="journal article" date="2013" name="Genome Biol.">
        <title>The genome sequence of the most widely cultivated cacao type and its use to identify candidate genes regulating pod color.</title>
        <authorList>
            <person name="Motamayor J.C."/>
            <person name="Mockaitis K."/>
            <person name="Schmutz J."/>
            <person name="Haiminen N."/>
            <person name="Iii D.L."/>
            <person name="Cornejo O."/>
            <person name="Findley S.D."/>
            <person name="Zheng P."/>
            <person name="Utro F."/>
            <person name="Royaert S."/>
            <person name="Saski C."/>
            <person name="Jenkins J."/>
            <person name="Podicheti R."/>
            <person name="Zhao M."/>
            <person name="Scheffler B.E."/>
            <person name="Stack J.C."/>
            <person name="Feltus F.A."/>
            <person name="Mustiga G.M."/>
            <person name="Amores F."/>
            <person name="Phillips W."/>
            <person name="Marelli J.P."/>
            <person name="May G.D."/>
            <person name="Shapiro H."/>
            <person name="Ma J."/>
            <person name="Bustamante C.D."/>
            <person name="Schnell R.J."/>
            <person name="Main D."/>
            <person name="Gilbert D."/>
            <person name="Parida L."/>
            <person name="Kuhn D.N."/>
        </authorList>
    </citation>
    <scope>NUCLEOTIDE SEQUENCE [LARGE SCALE GENOMIC DNA]</scope>
    <source>
        <strain evidence="2">cv. Matina 1-6</strain>
    </source>
</reference>
<dbReference type="Proteomes" id="UP000026915">
    <property type="component" value="Chromosome 5"/>
</dbReference>
<dbReference type="Gramene" id="EOY08700">
    <property type="protein sequence ID" value="EOY08700"/>
    <property type="gene ID" value="TCM_023758"/>
</dbReference>
<dbReference type="InParanoid" id="A0A061EUH2"/>
<proteinExistence type="predicted"/>
<organism evidence="1 2">
    <name type="scientific">Theobroma cacao</name>
    <name type="common">Cacao</name>
    <name type="synonym">Cocoa</name>
    <dbReference type="NCBI Taxonomy" id="3641"/>
    <lineage>
        <taxon>Eukaryota</taxon>
        <taxon>Viridiplantae</taxon>
        <taxon>Streptophyta</taxon>
        <taxon>Embryophyta</taxon>
        <taxon>Tracheophyta</taxon>
        <taxon>Spermatophyta</taxon>
        <taxon>Magnoliopsida</taxon>
        <taxon>eudicotyledons</taxon>
        <taxon>Gunneridae</taxon>
        <taxon>Pentapetalae</taxon>
        <taxon>rosids</taxon>
        <taxon>malvids</taxon>
        <taxon>Malvales</taxon>
        <taxon>Malvaceae</taxon>
        <taxon>Byttnerioideae</taxon>
        <taxon>Theobroma</taxon>
    </lineage>
</organism>
<accession>A0A061EUH2</accession>
<dbReference type="HOGENOM" id="CLU_2113378_0_0_1"/>
<dbReference type="EMBL" id="CM001883">
    <property type="protein sequence ID" value="EOY08700.1"/>
    <property type="molecule type" value="Genomic_DNA"/>
</dbReference>
<dbReference type="AlphaFoldDB" id="A0A061EUH2"/>